<evidence type="ECO:0008006" key="3">
    <source>
        <dbReference type="Google" id="ProtNLM"/>
    </source>
</evidence>
<accession>D5MLQ7</accession>
<protein>
    <recommendedName>
        <fullName evidence="3">AbiV family abortive infection protein</fullName>
    </recommendedName>
</protein>
<dbReference type="EMBL" id="FP565575">
    <property type="protein sequence ID" value="CBE69964.1"/>
    <property type="molecule type" value="Genomic_DNA"/>
</dbReference>
<dbReference type="InterPro" id="IPR030987">
    <property type="entry name" value="AbiV"/>
</dbReference>
<dbReference type="Pfam" id="PF18728">
    <property type="entry name" value="HEPN_AbiV"/>
    <property type="match status" value="1"/>
</dbReference>
<dbReference type="NCBIfam" id="TIGR04498">
    <property type="entry name" value="AbiV_defense"/>
    <property type="match status" value="1"/>
</dbReference>
<dbReference type="AlphaFoldDB" id="D5MLQ7"/>
<dbReference type="KEGG" id="mox:DAMO_2891"/>
<dbReference type="eggNOG" id="ENOG502ZK8B">
    <property type="taxonomic scope" value="Bacteria"/>
</dbReference>
<evidence type="ECO:0000313" key="2">
    <source>
        <dbReference type="Proteomes" id="UP000006898"/>
    </source>
</evidence>
<proteinExistence type="predicted"/>
<dbReference type="HOGENOM" id="CLU_1101314_0_0_0"/>
<sequence length="252" mass="27545">MAKPPSSLSRVGLQPYSGPLTPHDAAAAIQAARLNALDLLASAKMLHEQGRFHHSTALCVLALEEAGKPHIVMSILIGIAAPRQSCDALWRAYRRHSAKTELFNFAIEMRASVLLLNLDAETRVAVKANGPSPEDLDAAKQLGLYSDCFAIPEGVAVHLPGNLDCRDRSETLLREAAVVINYLRDYPLEELEVWARHAAAAREKGGSFRDAMNGLHAELVDKGFITAEQWAPIWKELEDSEQRNIGPESPNA</sequence>
<dbReference type="Proteomes" id="UP000006898">
    <property type="component" value="Chromosome"/>
</dbReference>
<gene>
    <name evidence="1" type="ORF">DAMO_2891</name>
</gene>
<evidence type="ECO:0000313" key="1">
    <source>
        <dbReference type="EMBL" id="CBE69964.1"/>
    </source>
</evidence>
<name>D5MLQ7_METO1</name>
<organism evidence="1 2">
    <name type="scientific">Methylomirabilis oxygeniifera</name>
    <dbReference type="NCBI Taxonomy" id="671143"/>
    <lineage>
        <taxon>Bacteria</taxon>
        <taxon>Candidatus Methylomirabilota</taxon>
        <taxon>Candidatus Methylomirabilia</taxon>
        <taxon>Candidatus Methylomirabilales</taxon>
        <taxon>Candidatus Methylomirabilaceae</taxon>
        <taxon>Candidatus Methylomirabilis</taxon>
    </lineage>
</organism>
<reference evidence="1 2" key="1">
    <citation type="journal article" date="2010" name="Nature">
        <title>Nitrite-driven anaerobic methane oxidation by oxygenic bacteria.</title>
        <authorList>
            <person name="Ettwig K.F."/>
            <person name="Butler M.K."/>
            <person name="Le Paslier D."/>
            <person name="Pelletier E."/>
            <person name="Mangenot S."/>
            <person name="Kuypers M.M.M."/>
            <person name="Schreiber F."/>
            <person name="Dutilh B.E."/>
            <person name="Zedelius J."/>
            <person name="de Beer D."/>
            <person name="Gloerich J."/>
            <person name="Wessels H.J.C.T."/>
            <person name="van Allen T."/>
            <person name="Luesken F."/>
            <person name="Wu M."/>
            <person name="van de Pas-Schoonen K.T."/>
            <person name="Op den Camp H.J.M."/>
            <person name="Janssen-Megens E.M."/>
            <person name="Francoijs K-J."/>
            <person name="Stunnenberg H."/>
            <person name="Weissenbach J."/>
            <person name="Jetten M.S.M."/>
            <person name="Strous M."/>
        </authorList>
    </citation>
    <scope>NUCLEOTIDE SEQUENCE [LARGE SCALE GENOMIC DNA]</scope>
</reference>
<dbReference type="STRING" id="671143.DAMO_2891"/>